<dbReference type="Gene3D" id="3.10.450.50">
    <property type="match status" value="1"/>
</dbReference>
<dbReference type="InterPro" id="IPR037401">
    <property type="entry name" value="SnoaL-like"/>
</dbReference>
<evidence type="ECO:0000313" key="2">
    <source>
        <dbReference type="EMBL" id="AWG25089.1"/>
    </source>
</evidence>
<dbReference type="InterPro" id="IPR032710">
    <property type="entry name" value="NTF2-like_dom_sf"/>
</dbReference>
<gene>
    <name evidence="2" type="ORF">FK004_07505</name>
</gene>
<dbReference type="Pfam" id="PF12680">
    <property type="entry name" value="SnoaL_2"/>
    <property type="match status" value="1"/>
</dbReference>
<dbReference type="RefSeq" id="WP_108736693.1">
    <property type="nucleotide sequence ID" value="NZ_CP020919.1"/>
</dbReference>
<evidence type="ECO:0000313" key="3">
    <source>
        <dbReference type="Proteomes" id="UP000244677"/>
    </source>
</evidence>
<dbReference type="OrthoDB" id="333383at2"/>
<feature type="domain" description="SnoaL-like" evidence="1">
    <location>
        <begin position="12"/>
        <end position="107"/>
    </location>
</feature>
<dbReference type="AlphaFoldDB" id="A0A2S1LMZ7"/>
<organism evidence="2 3">
    <name type="scientific">Flavobacterium kingsejongi</name>
    <dbReference type="NCBI Taxonomy" id="1678728"/>
    <lineage>
        <taxon>Bacteria</taxon>
        <taxon>Pseudomonadati</taxon>
        <taxon>Bacteroidota</taxon>
        <taxon>Flavobacteriia</taxon>
        <taxon>Flavobacteriales</taxon>
        <taxon>Flavobacteriaceae</taxon>
        <taxon>Flavobacterium</taxon>
    </lineage>
</organism>
<evidence type="ECO:0000259" key="1">
    <source>
        <dbReference type="Pfam" id="PF12680"/>
    </source>
</evidence>
<dbReference type="SUPFAM" id="SSF54427">
    <property type="entry name" value="NTF2-like"/>
    <property type="match status" value="1"/>
</dbReference>
<dbReference type="EMBL" id="CP020919">
    <property type="protein sequence ID" value="AWG25089.1"/>
    <property type="molecule type" value="Genomic_DNA"/>
</dbReference>
<proteinExistence type="predicted"/>
<protein>
    <recommendedName>
        <fullName evidence="1">SnoaL-like domain-containing protein</fullName>
    </recommendedName>
</protein>
<sequence length="121" mass="14255">MTPEKIISIAYKWFDAFNKHELEQLLSLYDDEARHFSPKLKIRKPETEGYVTGKAALREWWQDAFDRLPTLHYKVTSLTANGQRVFMEYVRTVDGEDDMLVAEVLDVDKENKIIFSRVYHG</sequence>
<reference evidence="2 3" key="1">
    <citation type="submission" date="2017-04" db="EMBL/GenBank/DDBJ databases">
        <title>Complete genome sequence of Flavobacterium kingsejong AJ004.</title>
        <authorList>
            <person name="Lee P.C."/>
        </authorList>
    </citation>
    <scope>NUCLEOTIDE SEQUENCE [LARGE SCALE GENOMIC DNA]</scope>
    <source>
        <strain evidence="2 3">AJ004</strain>
    </source>
</reference>
<dbReference type="KEGG" id="fki:FK004_07505"/>
<dbReference type="Proteomes" id="UP000244677">
    <property type="component" value="Chromosome"/>
</dbReference>
<keyword evidence="3" id="KW-1185">Reference proteome</keyword>
<name>A0A2S1LMZ7_9FLAO</name>
<accession>A0A2S1LMZ7</accession>